<name>A0A392P2U1_9FABA</name>
<protein>
    <submittedName>
        <fullName evidence="2">Ribonuclease H protein</fullName>
    </submittedName>
</protein>
<accession>A0A392P2U1</accession>
<dbReference type="GO" id="GO:0003676">
    <property type="term" value="F:nucleic acid binding"/>
    <property type="evidence" value="ECO:0007669"/>
    <property type="project" value="InterPro"/>
</dbReference>
<proteinExistence type="predicted"/>
<dbReference type="CDD" id="cd06222">
    <property type="entry name" value="RNase_H_like"/>
    <property type="match status" value="1"/>
</dbReference>
<dbReference type="InterPro" id="IPR012337">
    <property type="entry name" value="RNaseH-like_sf"/>
</dbReference>
<evidence type="ECO:0000313" key="3">
    <source>
        <dbReference type="Proteomes" id="UP000265520"/>
    </source>
</evidence>
<evidence type="ECO:0000259" key="1">
    <source>
        <dbReference type="PROSITE" id="PS50879"/>
    </source>
</evidence>
<sequence length="124" mass="13382">MDVHIPERFRAVKVVLIGWKLPPDGWVKLNTDGSCRDDGSIGCGGVIKGSAGEWLGGFSKFIGNINAYVAELWGVLEGLKIARRLNFRALELHVDSVVVVQAISGNGHGSHRGSAAHVQKIRKL</sequence>
<dbReference type="InterPro" id="IPR044730">
    <property type="entry name" value="RNase_H-like_dom_plant"/>
</dbReference>
<dbReference type="Pfam" id="PF13456">
    <property type="entry name" value="RVT_3"/>
    <property type="match status" value="1"/>
</dbReference>
<dbReference type="PANTHER" id="PTHR47723">
    <property type="entry name" value="OS05G0353850 PROTEIN"/>
    <property type="match status" value="1"/>
</dbReference>
<dbReference type="PANTHER" id="PTHR47723:SF13">
    <property type="entry name" value="PUTATIVE-RELATED"/>
    <property type="match status" value="1"/>
</dbReference>
<reference evidence="2 3" key="1">
    <citation type="journal article" date="2018" name="Front. Plant Sci.">
        <title>Red Clover (Trifolium pratense) and Zigzag Clover (T. medium) - A Picture of Genomic Similarities and Differences.</title>
        <authorList>
            <person name="Dluhosova J."/>
            <person name="Istvanek J."/>
            <person name="Nedelnik J."/>
            <person name="Repkova J."/>
        </authorList>
    </citation>
    <scope>NUCLEOTIDE SEQUENCE [LARGE SCALE GENOMIC DNA]</scope>
    <source>
        <strain evidence="3">cv. 10/8</strain>
        <tissue evidence="2">Leaf</tissue>
    </source>
</reference>
<dbReference type="Proteomes" id="UP000265520">
    <property type="component" value="Unassembled WGS sequence"/>
</dbReference>
<comment type="caution">
    <text evidence="2">The sequence shown here is derived from an EMBL/GenBank/DDBJ whole genome shotgun (WGS) entry which is preliminary data.</text>
</comment>
<feature type="domain" description="RNase H type-1" evidence="1">
    <location>
        <begin position="23"/>
        <end position="124"/>
    </location>
</feature>
<dbReference type="SUPFAM" id="SSF53098">
    <property type="entry name" value="Ribonuclease H-like"/>
    <property type="match status" value="1"/>
</dbReference>
<dbReference type="AlphaFoldDB" id="A0A392P2U1"/>
<organism evidence="2 3">
    <name type="scientific">Trifolium medium</name>
    <dbReference type="NCBI Taxonomy" id="97028"/>
    <lineage>
        <taxon>Eukaryota</taxon>
        <taxon>Viridiplantae</taxon>
        <taxon>Streptophyta</taxon>
        <taxon>Embryophyta</taxon>
        <taxon>Tracheophyta</taxon>
        <taxon>Spermatophyta</taxon>
        <taxon>Magnoliopsida</taxon>
        <taxon>eudicotyledons</taxon>
        <taxon>Gunneridae</taxon>
        <taxon>Pentapetalae</taxon>
        <taxon>rosids</taxon>
        <taxon>fabids</taxon>
        <taxon>Fabales</taxon>
        <taxon>Fabaceae</taxon>
        <taxon>Papilionoideae</taxon>
        <taxon>50 kb inversion clade</taxon>
        <taxon>NPAAA clade</taxon>
        <taxon>Hologalegina</taxon>
        <taxon>IRL clade</taxon>
        <taxon>Trifolieae</taxon>
        <taxon>Trifolium</taxon>
    </lineage>
</organism>
<dbReference type="InterPro" id="IPR036397">
    <property type="entry name" value="RNaseH_sf"/>
</dbReference>
<evidence type="ECO:0000313" key="2">
    <source>
        <dbReference type="EMBL" id="MCI05125.1"/>
    </source>
</evidence>
<dbReference type="Gene3D" id="3.30.420.10">
    <property type="entry name" value="Ribonuclease H-like superfamily/Ribonuclease H"/>
    <property type="match status" value="1"/>
</dbReference>
<dbReference type="InterPro" id="IPR053151">
    <property type="entry name" value="RNase_H-like"/>
</dbReference>
<dbReference type="EMBL" id="LXQA010057619">
    <property type="protein sequence ID" value="MCI05125.1"/>
    <property type="molecule type" value="Genomic_DNA"/>
</dbReference>
<dbReference type="PROSITE" id="PS50879">
    <property type="entry name" value="RNASE_H_1"/>
    <property type="match status" value="1"/>
</dbReference>
<dbReference type="GO" id="GO:0004523">
    <property type="term" value="F:RNA-DNA hybrid ribonuclease activity"/>
    <property type="evidence" value="ECO:0007669"/>
    <property type="project" value="InterPro"/>
</dbReference>
<dbReference type="InterPro" id="IPR002156">
    <property type="entry name" value="RNaseH_domain"/>
</dbReference>
<keyword evidence="3" id="KW-1185">Reference proteome</keyword>